<dbReference type="Gene3D" id="3.30.710.10">
    <property type="entry name" value="Potassium Channel Kv1.1, Chain A"/>
    <property type="match status" value="1"/>
</dbReference>
<name>A0A7L3N638_9AVES</name>
<evidence type="ECO:0000256" key="18">
    <source>
        <dbReference type="ARBA" id="ARBA00023303"/>
    </source>
</evidence>
<evidence type="ECO:0000256" key="3">
    <source>
        <dbReference type="ARBA" id="ARBA00008202"/>
    </source>
</evidence>
<dbReference type="GO" id="GO:0030424">
    <property type="term" value="C:axon"/>
    <property type="evidence" value="ECO:0007669"/>
    <property type="project" value="UniProtKB-SubCell"/>
</dbReference>
<sequence>AMVSADSSGCNTHMPYGYAVQARARERERLAQSRAAGGGGPYHNYHQEQSRGASSSHGGNVSHGSVSNRQSGKRRKKGKKRSQQLGSRECGASFPCSELLPLSGSEERILKDLSEEEEENEDEDEDDEEEGKLYYSDDCGEDEFSYSDQPPDDGGGPGGYSSVRYSEYECCERVVINVSGLRFETQLKTLAQFPETLLGDPAKRGRYFDPLRNEYFFDRNRPSFDAILYYYQSGGRLKRPVNVPFDIFSEEVKFYQLGEEAMLKFREDEGFVKEEEDRALPENEFKKQVWLLFEYPESSSPARGIAIVSVLVILISIVIFCLETLPEFRDDKEFVMSLSLGKGLANESLRLDAGEHTIFNDPFFIVETVCIIWFSFEFTVRCFACPSKAQFFKNVMNIIDIVSILPYFITLGTDLAQEQGSNGQQAMSFAILRIIRLVRVFRIFKLSRHSKGLQILGHTLRASMRELGLLIFFLFIGVILFSSAVYFAEADEPATHFQSIPDAFWWAVVTMTTVGYGDMKPITVGGKIVGSLCAIAGVLTIALPVPVIVSNFNYFYHRETENEEQTQLMQNAVSCPYLPTNLLKKFRSSSSSSTEDKSEYLEMEEGVKESLCVKEKKSQDTGNSSESEKKNCVNSNSVETDV</sequence>
<dbReference type="PRINTS" id="PR01491">
    <property type="entry name" value="KVCHANNEL"/>
</dbReference>
<dbReference type="GO" id="GO:0051260">
    <property type="term" value="P:protein homooligomerization"/>
    <property type="evidence" value="ECO:0007669"/>
    <property type="project" value="InterPro"/>
</dbReference>
<evidence type="ECO:0000256" key="5">
    <source>
        <dbReference type="ARBA" id="ARBA00022448"/>
    </source>
</evidence>
<dbReference type="InterPro" id="IPR027359">
    <property type="entry name" value="Volt_channel_dom_sf"/>
</dbReference>
<dbReference type="GO" id="GO:0005251">
    <property type="term" value="F:delayed rectifier potassium channel activity"/>
    <property type="evidence" value="ECO:0007669"/>
    <property type="project" value="TreeGrafter"/>
</dbReference>
<evidence type="ECO:0000256" key="8">
    <source>
        <dbReference type="ARBA" id="ARBA00022553"/>
    </source>
</evidence>
<feature type="transmembrane region" description="Helical" evidence="22">
    <location>
        <begin position="528"/>
        <end position="549"/>
    </location>
</feature>
<evidence type="ECO:0000256" key="7">
    <source>
        <dbReference type="ARBA" id="ARBA00022538"/>
    </source>
</evidence>
<evidence type="ECO:0000256" key="2">
    <source>
        <dbReference type="ARBA" id="ARBA00004651"/>
    </source>
</evidence>
<evidence type="ECO:0000256" key="6">
    <source>
        <dbReference type="ARBA" id="ARBA00022475"/>
    </source>
</evidence>
<dbReference type="PRINTS" id="PR00169">
    <property type="entry name" value="KCHANNEL"/>
</dbReference>
<keyword evidence="16" id="KW-0325">Glycoprotein</keyword>
<dbReference type="Pfam" id="PF02214">
    <property type="entry name" value="BTB_2"/>
    <property type="match status" value="1"/>
</dbReference>
<feature type="compositionally biased region" description="Low complexity" evidence="21">
    <location>
        <begin position="54"/>
        <end position="70"/>
    </location>
</feature>
<keyword evidence="14" id="KW-0406">Ion transport</keyword>
<comment type="caution">
    <text evidence="24">The sequence shown here is derived from an EMBL/GenBank/DDBJ whole genome shotgun (WGS) entry which is preliminary data.</text>
</comment>
<dbReference type="InterPro" id="IPR012897">
    <property type="entry name" value="K_chnl_volt-dep_Kv1.4_TID"/>
</dbReference>
<keyword evidence="7" id="KW-0633">Potassium transport</keyword>
<dbReference type="FunFam" id="1.10.287.70:FF:000002">
    <property type="entry name" value="Potassium voltage-gated channel subfamily a member"/>
    <property type="match status" value="1"/>
</dbReference>
<dbReference type="OrthoDB" id="415460at2759"/>
<dbReference type="InterPro" id="IPR003972">
    <property type="entry name" value="K_chnl_volt-dep_Kv1"/>
</dbReference>
<feature type="region of interest" description="Disordered" evidence="21">
    <location>
        <begin position="113"/>
        <end position="160"/>
    </location>
</feature>
<comment type="subcellular location">
    <subcellularLocation>
        <location evidence="2">Cell membrane</location>
        <topology evidence="2">Multi-pass membrane protein</topology>
    </subcellularLocation>
    <subcellularLocation>
        <location evidence="1">Cell projection</location>
        <location evidence="1">Axon</location>
    </subcellularLocation>
</comment>
<dbReference type="InterPro" id="IPR028325">
    <property type="entry name" value="VG_K_chnl"/>
</dbReference>
<evidence type="ECO:0000256" key="20">
    <source>
        <dbReference type="ARBA" id="ARBA00034430"/>
    </source>
</evidence>
<feature type="transmembrane region" description="Helical" evidence="22">
    <location>
        <begin position="467"/>
        <end position="488"/>
    </location>
</feature>
<keyword evidence="17" id="KW-0966">Cell projection</keyword>
<evidence type="ECO:0000256" key="11">
    <source>
        <dbReference type="ARBA" id="ARBA00022882"/>
    </source>
</evidence>
<dbReference type="InterPro" id="IPR020467">
    <property type="entry name" value="K_chnl_volt-dep_Kv1.4"/>
</dbReference>
<organism evidence="24 25">
    <name type="scientific">Oreotrochilus melanogaster</name>
    <dbReference type="NCBI Taxonomy" id="689266"/>
    <lineage>
        <taxon>Eukaryota</taxon>
        <taxon>Metazoa</taxon>
        <taxon>Chordata</taxon>
        <taxon>Craniata</taxon>
        <taxon>Vertebrata</taxon>
        <taxon>Euteleostomi</taxon>
        <taxon>Archelosauria</taxon>
        <taxon>Archosauria</taxon>
        <taxon>Dinosauria</taxon>
        <taxon>Saurischia</taxon>
        <taxon>Theropoda</taxon>
        <taxon>Coelurosauria</taxon>
        <taxon>Aves</taxon>
        <taxon>Neognathae</taxon>
        <taxon>Neoaves</taxon>
        <taxon>Strisores</taxon>
        <taxon>Apodiformes</taxon>
        <taxon>Trochilidae</taxon>
        <taxon>Oreotrochilus</taxon>
    </lineage>
</organism>
<keyword evidence="15 22" id="KW-0472">Membrane</keyword>
<dbReference type="InterPro" id="IPR005821">
    <property type="entry name" value="Ion_trans_dom"/>
</dbReference>
<keyword evidence="18" id="KW-0407">Ion channel</keyword>
<evidence type="ECO:0000256" key="13">
    <source>
        <dbReference type="ARBA" id="ARBA00022989"/>
    </source>
</evidence>
<gene>
    <name evidence="24" type="primary">Kcna4</name>
    <name evidence="24" type="ORF">OREMEL_R03103</name>
</gene>
<evidence type="ECO:0000256" key="1">
    <source>
        <dbReference type="ARBA" id="ARBA00004489"/>
    </source>
</evidence>
<dbReference type="FunFam" id="1.20.120.350:FF:000028">
    <property type="entry name" value="Potassium voltage-gated channel subfamily a member"/>
    <property type="match status" value="1"/>
</dbReference>
<keyword evidence="12" id="KW-0630">Potassium</keyword>
<dbReference type="Proteomes" id="UP000579904">
    <property type="component" value="Unassembled WGS sequence"/>
</dbReference>
<dbReference type="PANTHER" id="PTHR11537">
    <property type="entry name" value="VOLTAGE-GATED POTASSIUM CHANNEL"/>
    <property type="match status" value="1"/>
</dbReference>
<keyword evidence="6" id="KW-1003">Cell membrane</keyword>
<dbReference type="Gene3D" id="1.20.5.600">
    <property type="entry name" value="Potassium channel, voltage dependent, Kv1.4, tandem inactivation domain"/>
    <property type="match status" value="1"/>
</dbReference>
<dbReference type="GO" id="GO:0001508">
    <property type="term" value="P:action potential"/>
    <property type="evidence" value="ECO:0007669"/>
    <property type="project" value="TreeGrafter"/>
</dbReference>
<keyword evidence="8" id="KW-0597">Phosphoprotein</keyword>
<keyword evidence="11" id="KW-0851">Voltage-gated channel</keyword>
<evidence type="ECO:0000256" key="19">
    <source>
        <dbReference type="ARBA" id="ARBA00033201"/>
    </source>
</evidence>
<dbReference type="PRINTS" id="PR01496">
    <property type="entry name" value="SHAKERCHANEL"/>
</dbReference>
<dbReference type="SUPFAM" id="SSF81324">
    <property type="entry name" value="Voltage-gated potassium channels"/>
    <property type="match status" value="1"/>
</dbReference>
<feature type="transmembrane region" description="Helical" evidence="22">
    <location>
        <begin position="304"/>
        <end position="322"/>
    </location>
</feature>
<dbReference type="PANTHER" id="PTHR11537:SF284">
    <property type="entry name" value="POTASSIUM VOLTAGE-GATED CHANNEL SUBFAMILY A MEMBER 4"/>
    <property type="match status" value="1"/>
</dbReference>
<evidence type="ECO:0000256" key="16">
    <source>
        <dbReference type="ARBA" id="ARBA00023180"/>
    </source>
</evidence>
<proteinExistence type="inferred from homology"/>
<evidence type="ECO:0000256" key="21">
    <source>
        <dbReference type="SAM" id="MobiDB-lite"/>
    </source>
</evidence>
<dbReference type="GO" id="GO:0008076">
    <property type="term" value="C:voltage-gated potassium channel complex"/>
    <property type="evidence" value="ECO:0007669"/>
    <property type="project" value="InterPro"/>
</dbReference>
<dbReference type="GO" id="GO:0030955">
    <property type="term" value="F:potassium ion binding"/>
    <property type="evidence" value="ECO:0007669"/>
    <property type="project" value="InterPro"/>
</dbReference>
<evidence type="ECO:0000256" key="17">
    <source>
        <dbReference type="ARBA" id="ARBA00023273"/>
    </source>
</evidence>
<feature type="compositionally biased region" description="Polar residues" evidence="21">
    <location>
        <begin position="632"/>
        <end position="642"/>
    </location>
</feature>
<feature type="region of interest" description="Disordered" evidence="21">
    <location>
        <begin position="612"/>
        <end position="642"/>
    </location>
</feature>
<evidence type="ECO:0000256" key="12">
    <source>
        <dbReference type="ARBA" id="ARBA00022958"/>
    </source>
</evidence>
<dbReference type="InterPro" id="IPR003131">
    <property type="entry name" value="T1-type_BTB"/>
</dbReference>
<dbReference type="Gene3D" id="1.20.120.350">
    <property type="entry name" value="Voltage-gated potassium channels. Chain C"/>
    <property type="match status" value="1"/>
</dbReference>
<comment type="catalytic activity">
    <reaction evidence="20">
        <text>K(+)(in) = K(+)(out)</text>
        <dbReference type="Rhea" id="RHEA:29463"/>
        <dbReference type="ChEBI" id="CHEBI:29103"/>
    </reaction>
</comment>
<dbReference type="EMBL" id="VZUB01003083">
    <property type="protein sequence ID" value="NXU73863.1"/>
    <property type="molecule type" value="Genomic_DNA"/>
</dbReference>
<protein>
    <recommendedName>
        <fullName evidence="4">Potassium voltage-gated channel subfamily A member 4</fullName>
    </recommendedName>
    <alternativeName>
        <fullName evidence="19">Voltage-gated potassium channel subunit Kv1.4</fullName>
    </alternativeName>
</protein>
<evidence type="ECO:0000256" key="14">
    <source>
        <dbReference type="ARBA" id="ARBA00023065"/>
    </source>
</evidence>
<feature type="compositionally biased region" description="Acidic residues" evidence="21">
    <location>
        <begin position="114"/>
        <end position="130"/>
    </location>
</feature>
<feature type="non-terminal residue" evidence="24">
    <location>
        <position position="1"/>
    </location>
</feature>
<dbReference type="Pfam" id="PF00520">
    <property type="entry name" value="Ion_trans"/>
    <property type="match status" value="1"/>
</dbReference>
<comment type="similarity">
    <text evidence="3">Belongs to the potassium channel family. A (Shaker) (TC 1.A.1.2) subfamily. Kv1.4/KCNA4 sub-subfamily.</text>
</comment>
<dbReference type="FunFam" id="3.30.710.10:FF:000007">
    <property type="entry name" value="Potassium voltage-gated channel subfamily A member 2"/>
    <property type="match status" value="1"/>
</dbReference>
<dbReference type="AlphaFoldDB" id="A0A7L3N638"/>
<reference evidence="24 25" key="1">
    <citation type="submission" date="2019-09" db="EMBL/GenBank/DDBJ databases">
        <title>Bird 10,000 Genomes (B10K) Project - Family phase.</title>
        <authorList>
            <person name="Zhang G."/>
        </authorList>
    </citation>
    <scope>NUCLEOTIDE SEQUENCE [LARGE SCALE GENOMIC DNA]</scope>
    <source>
        <strain evidence="24">OUT-0002</strain>
    </source>
</reference>
<dbReference type="InterPro" id="IPR003968">
    <property type="entry name" value="K_chnl_volt-dep_Kv"/>
</dbReference>
<feature type="region of interest" description="Disordered" evidence="21">
    <location>
        <begin position="25"/>
        <end position="92"/>
    </location>
</feature>
<evidence type="ECO:0000259" key="23">
    <source>
        <dbReference type="SMART" id="SM00225"/>
    </source>
</evidence>
<dbReference type="PRINTS" id="PR01511">
    <property type="entry name" value="KV14CHANNEL"/>
</dbReference>
<evidence type="ECO:0000256" key="22">
    <source>
        <dbReference type="SAM" id="Phobius"/>
    </source>
</evidence>
<accession>A0A7L3N638</accession>
<dbReference type="InterPro" id="IPR037065">
    <property type="entry name" value="K_chnl_volt-dep_Kv1.4_TID_sf"/>
</dbReference>
<dbReference type="Gene3D" id="1.10.287.70">
    <property type="match status" value="1"/>
</dbReference>
<evidence type="ECO:0000313" key="25">
    <source>
        <dbReference type="Proteomes" id="UP000579904"/>
    </source>
</evidence>
<dbReference type="Pfam" id="PF07941">
    <property type="entry name" value="K_channel_TID"/>
    <property type="match status" value="1"/>
</dbReference>
<dbReference type="SMART" id="SM00225">
    <property type="entry name" value="BTB"/>
    <property type="match status" value="1"/>
</dbReference>
<keyword evidence="10" id="KW-0631">Potassium channel</keyword>
<evidence type="ECO:0000256" key="10">
    <source>
        <dbReference type="ARBA" id="ARBA00022826"/>
    </source>
</evidence>
<keyword evidence="25" id="KW-1185">Reference proteome</keyword>
<dbReference type="InterPro" id="IPR000210">
    <property type="entry name" value="BTB/POZ_dom"/>
</dbReference>
<keyword evidence="9 22" id="KW-0812">Transmembrane</keyword>
<dbReference type="GO" id="GO:0043197">
    <property type="term" value="C:dendritic spine"/>
    <property type="evidence" value="ECO:0007669"/>
    <property type="project" value="TreeGrafter"/>
</dbReference>
<evidence type="ECO:0000256" key="9">
    <source>
        <dbReference type="ARBA" id="ARBA00022692"/>
    </source>
</evidence>
<keyword evidence="5" id="KW-0813">Transport</keyword>
<evidence type="ECO:0000256" key="4">
    <source>
        <dbReference type="ARBA" id="ARBA00020938"/>
    </source>
</evidence>
<dbReference type="SUPFAM" id="SSF54695">
    <property type="entry name" value="POZ domain"/>
    <property type="match status" value="1"/>
</dbReference>
<feature type="compositionally biased region" description="Basic residues" evidence="21">
    <location>
        <begin position="71"/>
        <end position="82"/>
    </location>
</feature>
<keyword evidence="13 22" id="KW-1133">Transmembrane helix</keyword>
<feature type="non-terminal residue" evidence="24">
    <location>
        <position position="642"/>
    </location>
</feature>
<evidence type="ECO:0000256" key="15">
    <source>
        <dbReference type="ARBA" id="ARBA00023136"/>
    </source>
</evidence>
<feature type="domain" description="BTB" evidence="23">
    <location>
        <begin position="172"/>
        <end position="272"/>
    </location>
</feature>
<evidence type="ECO:0000313" key="24">
    <source>
        <dbReference type="EMBL" id="NXU73863.1"/>
    </source>
</evidence>
<dbReference type="InterPro" id="IPR011333">
    <property type="entry name" value="SKP1/BTB/POZ_sf"/>
</dbReference>